<reference evidence="1" key="1">
    <citation type="submission" date="2021-02" db="EMBL/GenBank/DDBJ databases">
        <authorList>
            <person name="Nowell W R."/>
        </authorList>
    </citation>
    <scope>NUCLEOTIDE SEQUENCE</scope>
</reference>
<proteinExistence type="predicted"/>
<dbReference type="AlphaFoldDB" id="A0A8S3IEZ7"/>
<evidence type="ECO:0000313" key="2">
    <source>
        <dbReference type="Proteomes" id="UP000681720"/>
    </source>
</evidence>
<dbReference type="GO" id="GO:0004252">
    <property type="term" value="F:serine-type endopeptidase activity"/>
    <property type="evidence" value="ECO:0007669"/>
    <property type="project" value="InterPro"/>
</dbReference>
<dbReference type="InterPro" id="IPR036852">
    <property type="entry name" value="Peptidase_S8/S53_dom_sf"/>
</dbReference>
<name>A0A8S3IEZ7_9BILA</name>
<gene>
    <name evidence="1" type="ORF">GIL414_LOCUS76076</name>
</gene>
<accession>A0A8S3IEZ7</accession>
<feature type="non-terminal residue" evidence="1">
    <location>
        <position position="97"/>
    </location>
</feature>
<dbReference type="EMBL" id="CAJOBJ010344525">
    <property type="protein sequence ID" value="CAF5199526.1"/>
    <property type="molecule type" value="Genomic_DNA"/>
</dbReference>
<evidence type="ECO:0000313" key="1">
    <source>
        <dbReference type="EMBL" id="CAF5199526.1"/>
    </source>
</evidence>
<dbReference type="SUPFAM" id="SSF52743">
    <property type="entry name" value="Subtilisin-like"/>
    <property type="match status" value="1"/>
</dbReference>
<dbReference type="GO" id="GO:0006508">
    <property type="term" value="P:proteolysis"/>
    <property type="evidence" value="ECO:0007669"/>
    <property type="project" value="InterPro"/>
</dbReference>
<organism evidence="1 2">
    <name type="scientific">Rotaria magnacalcarata</name>
    <dbReference type="NCBI Taxonomy" id="392030"/>
    <lineage>
        <taxon>Eukaryota</taxon>
        <taxon>Metazoa</taxon>
        <taxon>Spiralia</taxon>
        <taxon>Gnathifera</taxon>
        <taxon>Rotifera</taxon>
        <taxon>Eurotatoria</taxon>
        <taxon>Bdelloidea</taxon>
        <taxon>Philodinida</taxon>
        <taxon>Philodinidae</taxon>
        <taxon>Rotaria</taxon>
    </lineage>
</organism>
<evidence type="ECO:0008006" key="3">
    <source>
        <dbReference type="Google" id="ProtNLM"/>
    </source>
</evidence>
<comment type="caution">
    <text evidence="1">The sequence shown here is derived from an EMBL/GenBank/DDBJ whole genome shotgun (WGS) entry which is preliminary data.</text>
</comment>
<dbReference type="Gene3D" id="3.40.50.200">
    <property type="entry name" value="Peptidase S8/S53 domain"/>
    <property type="match status" value="1"/>
</dbReference>
<dbReference type="Proteomes" id="UP000681720">
    <property type="component" value="Unassembled WGS sequence"/>
</dbReference>
<sequence length="97" mass="10405">MNCLSTDIDTHFPVAGCLPKQPTGALQLLTKYPQYDGRQITIAVIDTGIDPLASGLQKTTTGQEKIIDLRDSTGSGDVDISTIVKLISNNNSEDRSI</sequence>
<protein>
    <recommendedName>
        <fullName evidence="3">Tripeptidyl-peptidase 2</fullName>
    </recommendedName>
</protein>